<dbReference type="AlphaFoldDB" id="A0A9P5NTE7"/>
<feature type="transmembrane region" description="Helical" evidence="1">
    <location>
        <begin position="86"/>
        <end position="104"/>
    </location>
</feature>
<accession>A0A9P5NTE7</accession>
<keyword evidence="1" id="KW-1133">Transmembrane helix</keyword>
<keyword evidence="3" id="KW-1185">Reference proteome</keyword>
<comment type="caution">
    <text evidence="2">The sequence shown here is derived from an EMBL/GenBank/DDBJ whole genome shotgun (WGS) entry which is preliminary data.</text>
</comment>
<sequence>MGIGAMMIKVTKSTAAVRYMLSVIPDSYVPDRYATLLVCLSFPYVACPALYLTLTLLFIFPFSKFYSRPPLSSLPLFLPTSNERHFFLFYCYSCYCCYFIRTYARTYVL</sequence>
<keyword evidence="1" id="KW-0472">Membrane</keyword>
<dbReference type="Proteomes" id="UP000724874">
    <property type="component" value="Unassembled WGS sequence"/>
</dbReference>
<keyword evidence="1" id="KW-0812">Transmembrane</keyword>
<protein>
    <submittedName>
        <fullName evidence="2">Uncharacterized protein</fullName>
    </submittedName>
</protein>
<gene>
    <name evidence="2" type="ORF">CPB84DRAFT_1766887</name>
</gene>
<evidence type="ECO:0000313" key="2">
    <source>
        <dbReference type="EMBL" id="KAF8908541.1"/>
    </source>
</evidence>
<evidence type="ECO:0000256" key="1">
    <source>
        <dbReference type="SAM" id="Phobius"/>
    </source>
</evidence>
<feature type="transmembrane region" description="Helical" evidence="1">
    <location>
        <begin position="42"/>
        <end position="66"/>
    </location>
</feature>
<proteinExistence type="predicted"/>
<evidence type="ECO:0000313" key="3">
    <source>
        <dbReference type="Proteomes" id="UP000724874"/>
    </source>
</evidence>
<name>A0A9P5NTE7_GYMJU</name>
<dbReference type="EMBL" id="JADNYJ010000011">
    <property type="protein sequence ID" value="KAF8908541.1"/>
    <property type="molecule type" value="Genomic_DNA"/>
</dbReference>
<organism evidence="2 3">
    <name type="scientific">Gymnopilus junonius</name>
    <name type="common">Spectacular rustgill mushroom</name>
    <name type="synonym">Gymnopilus spectabilis subsp. junonius</name>
    <dbReference type="NCBI Taxonomy" id="109634"/>
    <lineage>
        <taxon>Eukaryota</taxon>
        <taxon>Fungi</taxon>
        <taxon>Dikarya</taxon>
        <taxon>Basidiomycota</taxon>
        <taxon>Agaricomycotina</taxon>
        <taxon>Agaricomycetes</taxon>
        <taxon>Agaricomycetidae</taxon>
        <taxon>Agaricales</taxon>
        <taxon>Agaricineae</taxon>
        <taxon>Hymenogastraceae</taxon>
        <taxon>Gymnopilus</taxon>
    </lineage>
</organism>
<reference evidence="2" key="1">
    <citation type="submission" date="2020-11" db="EMBL/GenBank/DDBJ databases">
        <authorList>
            <consortium name="DOE Joint Genome Institute"/>
            <person name="Ahrendt S."/>
            <person name="Riley R."/>
            <person name="Andreopoulos W."/>
            <person name="LaButti K."/>
            <person name="Pangilinan J."/>
            <person name="Ruiz-duenas F.J."/>
            <person name="Barrasa J.M."/>
            <person name="Sanchez-Garcia M."/>
            <person name="Camarero S."/>
            <person name="Miyauchi S."/>
            <person name="Serrano A."/>
            <person name="Linde D."/>
            <person name="Babiker R."/>
            <person name="Drula E."/>
            <person name="Ayuso-Fernandez I."/>
            <person name="Pacheco R."/>
            <person name="Padilla G."/>
            <person name="Ferreira P."/>
            <person name="Barriuso J."/>
            <person name="Kellner H."/>
            <person name="Castanera R."/>
            <person name="Alfaro M."/>
            <person name="Ramirez L."/>
            <person name="Pisabarro A.G."/>
            <person name="Kuo A."/>
            <person name="Tritt A."/>
            <person name="Lipzen A."/>
            <person name="He G."/>
            <person name="Yan M."/>
            <person name="Ng V."/>
            <person name="Cullen D."/>
            <person name="Martin F."/>
            <person name="Rosso M.-N."/>
            <person name="Henrissat B."/>
            <person name="Hibbett D."/>
            <person name="Martinez A.T."/>
            <person name="Grigoriev I.V."/>
        </authorList>
    </citation>
    <scope>NUCLEOTIDE SEQUENCE</scope>
    <source>
        <strain evidence="2">AH 44721</strain>
    </source>
</reference>